<comment type="similarity">
    <text evidence="6">Belongs to the class-I pyridoxal-phosphate-dependent aminotransferase family. Alanine aminotransferase subfamily.</text>
</comment>
<dbReference type="InterPro" id="IPR004839">
    <property type="entry name" value="Aminotransferase_I/II_large"/>
</dbReference>
<evidence type="ECO:0000256" key="2">
    <source>
        <dbReference type="ARBA" id="ARBA00011738"/>
    </source>
</evidence>
<evidence type="ECO:0000256" key="1">
    <source>
        <dbReference type="ARBA" id="ARBA00001933"/>
    </source>
</evidence>
<dbReference type="FunFam" id="3.40.640.10:FF:000012">
    <property type="entry name" value="alanine aminotransferase 2"/>
    <property type="match status" value="1"/>
</dbReference>
<dbReference type="PANTHER" id="PTHR11751">
    <property type="entry name" value="ALANINE AMINOTRANSFERASE"/>
    <property type="match status" value="1"/>
</dbReference>
<dbReference type="UniPathway" id="UPA00528">
    <property type="reaction ID" value="UER00586"/>
</dbReference>
<dbReference type="CDD" id="cd00609">
    <property type="entry name" value="AAT_like"/>
    <property type="match status" value="1"/>
</dbReference>
<dbReference type="GO" id="GO:0042853">
    <property type="term" value="P:L-alanine catabolic process"/>
    <property type="evidence" value="ECO:0007669"/>
    <property type="project" value="UniProtKB-UniPathway"/>
</dbReference>
<evidence type="ECO:0000259" key="10">
    <source>
        <dbReference type="Pfam" id="PF00155"/>
    </source>
</evidence>
<reference evidence="11 12" key="1">
    <citation type="submission" date="2017-04" db="EMBL/GenBank/DDBJ databases">
        <title>Genome sequencing of [Candida] sorbophila.</title>
        <authorList>
            <person name="Ahn J.O."/>
        </authorList>
    </citation>
    <scope>NUCLEOTIDE SEQUENCE [LARGE SCALE GENOMIC DNA]</scope>
    <source>
        <strain evidence="11 12">DS02</strain>
    </source>
</reference>
<dbReference type="InterPro" id="IPR015421">
    <property type="entry name" value="PyrdxlP-dep_Trfase_major"/>
</dbReference>
<dbReference type="Gene3D" id="1.10.287.1970">
    <property type="match status" value="1"/>
</dbReference>
<dbReference type="Gene3D" id="3.40.640.10">
    <property type="entry name" value="Type I PLP-dependent aspartate aminotransferase-like (Major domain)"/>
    <property type="match status" value="1"/>
</dbReference>
<evidence type="ECO:0000256" key="9">
    <source>
        <dbReference type="ARBA" id="ARBA00080525"/>
    </source>
</evidence>
<dbReference type="Gene3D" id="3.90.1150.10">
    <property type="entry name" value="Aspartate Aminotransferase, domain 1"/>
    <property type="match status" value="1"/>
</dbReference>
<dbReference type="InterPro" id="IPR015424">
    <property type="entry name" value="PyrdxlP-dep_Trfase"/>
</dbReference>
<sequence>MPLRLNDLNRNVVDAQYAVRGALALRAEQLREQLHKDPGSLPFKYVINANIGNPQQLDQAPITFYRQVLSLVQYPKLIESPPSYIKPDAVRRAKFLLDHIGSVGAYSASNGVDVIRESVARFIEERDGYPADPDCIYLTAGASTGVANLIRLVARPGNGVLIPIPQYPLYSASLSLEGAVAIHYHLSEKDNWTLHHDYLERRINEAAAEGIKPTMLCVINPGNPTGSVMPDEDIENILKIAHEHDLVVLADEVYQANIFEGKFHSFKKIRQRLVSQDPKYNSIQLASVHSTSKGYIGECGQRGGYLELVGFHQDVLDQIYKMASISLCPVVSGQVLTELMVNPPKEGDESFDEFTKETSHIRETLRERAQHLYEAFKGVEGVSCYPPQGAMYLYPFITLPARAVEEAAKRGMQPDEMYCMDLLNETGICVIPGSGFGQEKDTFHFRTTFLAPGGDIISDQFVAFHKRFIEKWH</sequence>
<evidence type="ECO:0000313" key="12">
    <source>
        <dbReference type="Proteomes" id="UP000238350"/>
    </source>
</evidence>
<evidence type="ECO:0000313" key="11">
    <source>
        <dbReference type="EMBL" id="PRT54972.1"/>
    </source>
</evidence>
<dbReference type="RefSeq" id="XP_024664917.1">
    <property type="nucleotide sequence ID" value="XM_024809149.1"/>
</dbReference>
<evidence type="ECO:0000256" key="4">
    <source>
        <dbReference type="ARBA" id="ARBA00022679"/>
    </source>
</evidence>
<evidence type="ECO:0000256" key="8">
    <source>
        <dbReference type="ARBA" id="ARBA00078532"/>
    </source>
</evidence>
<organism evidence="11 12">
    <name type="scientific">Wickerhamiella sorbophila</name>
    <dbReference type="NCBI Taxonomy" id="45607"/>
    <lineage>
        <taxon>Eukaryota</taxon>
        <taxon>Fungi</taxon>
        <taxon>Dikarya</taxon>
        <taxon>Ascomycota</taxon>
        <taxon>Saccharomycotina</taxon>
        <taxon>Dipodascomycetes</taxon>
        <taxon>Dipodascales</taxon>
        <taxon>Trichomonascaceae</taxon>
        <taxon>Wickerhamiella</taxon>
    </lineage>
</organism>
<name>A0A2T0FIZ0_9ASCO</name>
<dbReference type="InterPro" id="IPR045088">
    <property type="entry name" value="ALAT1/2-like"/>
</dbReference>
<dbReference type="OrthoDB" id="1732682at2759"/>
<dbReference type="GeneID" id="36516340"/>
<dbReference type="SUPFAM" id="SSF53383">
    <property type="entry name" value="PLP-dependent transferases"/>
    <property type="match status" value="1"/>
</dbReference>
<evidence type="ECO:0000256" key="5">
    <source>
        <dbReference type="ARBA" id="ARBA00022898"/>
    </source>
</evidence>
<dbReference type="EMBL" id="NDIQ01000021">
    <property type="protein sequence ID" value="PRT54972.1"/>
    <property type="molecule type" value="Genomic_DNA"/>
</dbReference>
<protein>
    <recommendedName>
        <fullName evidence="7">Glutamate pyruvate transaminase</fullName>
    </recommendedName>
    <alternativeName>
        <fullName evidence="8">Glutamic--alanine transaminase</fullName>
    </alternativeName>
    <alternativeName>
        <fullName evidence="9">Glutamic--pyruvic transaminase</fullName>
    </alternativeName>
</protein>
<feature type="domain" description="Aminotransferase class I/classII large" evidence="10">
    <location>
        <begin position="89"/>
        <end position="449"/>
    </location>
</feature>
<dbReference type="STRING" id="45607.A0A2T0FIZ0"/>
<proteinExistence type="inferred from homology"/>
<dbReference type="AlphaFoldDB" id="A0A2T0FIZ0"/>
<comment type="cofactor">
    <cofactor evidence="1">
        <name>pyridoxal 5'-phosphate</name>
        <dbReference type="ChEBI" id="CHEBI:597326"/>
    </cofactor>
</comment>
<dbReference type="PANTHER" id="PTHR11751:SF29">
    <property type="entry name" value="ALANINE TRANSAMINASE"/>
    <property type="match status" value="1"/>
</dbReference>
<dbReference type="FunFam" id="3.90.1150.10:FF:000151">
    <property type="entry name" value="Alanine aminotransferase 2"/>
    <property type="match status" value="1"/>
</dbReference>
<comment type="subunit">
    <text evidence="2">Homodimer.</text>
</comment>
<gene>
    <name evidence="11" type="ORF">B9G98_02592</name>
</gene>
<dbReference type="FunFam" id="1.10.287.1970:FF:000001">
    <property type="entry name" value="Alanine aminotransferase 2"/>
    <property type="match status" value="1"/>
</dbReference>
<keyword evidence="12" id="KW-1185">Reference proteome</keyword>
<keyword evidence="3 11" id="KW-0032">Aminotransferase</keyword>
<dbReference type="GO" id="GO:0008483">
    <property type="term" value="F:transaminase activity"/>
    <property type="evidence" value="ECO:0007669"/>
    <property type="project" value="UniProtKB-KW"/>
</dbReference>
<keyword evidence="4 11" id="KW-0808">Transferase</keyword>
<dbReference type="InterPro" id="IPR015422">
    <property type="entry name" value="PyrdxlP-dep_Trfase_small"/>
</dbReference>
<accession>A0A2T0FIZ0</accession>
<evidence type="ECO:0000256" key="6">
    <source>
        <dbReference type="ARBA" id="ARBA00025785"/>
    </source>
</evidence>
<keyword evidence="5" id="KW-0663">Pyridoxal phosphate</keyword>
<evidence type="ECO:0000256" key="3">
    <source>
        <dbReference type="ARBA" id="ARBA00022576"/>
    </source>
</evidence>
<dbReference type="Proteomes" id="UP000238350">
    <property type="component" value="Unassembled WGS sequence"/>
</dbReference>
<dbReference type="GO" id="GO:0030170">
    <property type="term" value="F:pyridoxal phosphate binding"/>
    <property type="evidence" value="ECO:0007669"/>
    <property type="project" value="InterPro"/>
</dbReference>
<evidence type="ECO:0000256" key="7">
    <source>
        <dbReference type="ARBA" id="ARBA00077894"/>
    </source>
</evidence>
<comment type="caution">
    <text evidence="11">The sequence shown here is derived from an EMBL/GenBank/DDBJ whole genome shotgun (WGS) entry which is preliminary data.</text>
</comment>
<dbReference type="Pfam" id="PF00155">
    <property type="entry name" value="Aminotran_1_2"/>
    <property type="match status" value="1"/>
</dbReference>